<evidence type="ECO:0000313" key="1">
    <source>
        <dbReference type="EMBL" id="MCD7462772.1"/>
    </source>
</evidence>
<accession>A0ABS8SUT5</accession>
<comment type="caution">
    <text evidence="1">The sequence shown here is derived from an EMBL/GenBank/DDBJ whole genome shotgun (WGS) entry which is preliminary data.</text>
</comment>
<reference evidence="1 2" key="1">
    <citation type="journal article" date="2021" name="BMC Genomics">
        <title>Datura genome reveals duplications of psychoactive alkaloid biosynthetic genes and high mutation rate following tissue culture.</title>
        <authorList>
            <person name="Rajewski A."/>
            <person name="Carter-House D."/>
            <person name="Stajich J."/>
            <person name="Litt A."/>
        </authorList>
    </citation>
    <scope>NUCLEOTIDE SEQUENCE [LARGE SCALE GENOMIC DNA]</scope>
    <source>
        <strain evidence="1">AR-01</strain>
    </source>
</reference>
<evidence type="ECO:0000313" key="2">
    <source>
        <dbReference type="Proteomes" id="UP000823775"/>
    </source>
</evidence>
<proteinExistence type="predicted"/>
<protein>
    <submittedName>
        <fullName evidence="1">Uncharacterized protein</fullName>
    </submittedName>
</protein>
<name>A0ABS8SUT5_DATST</name>
<sequence>MINGRPYMNKESVLSRQRWFQWRKHKGKRKVRDGWWVLRSEERKAKRRSAAAERRETVAYQRCAAVAAGGARHFVNGSVGLGERGRGGEENRGEIRWLLVLG</sequence>
<keyword evidence="2" id="KW-1185">Reference proteome</keyword>
<gene>
    <name evidence="1" type="ORF">HAX54_049337</name>
</gene>
<organism evidence="1 2">
    <name type="scientific">Datura stramonium</name>
    <name type="common">Jimsonweed</name>
    <name type="synonym">Common thornapple</name>
    <dbReference type="NCBI Taxonomy" id="4076"/>
    <lineage>
        <taxon>Eukaryota</taxon>
        <taxon>Viridiplantae</taxon>
        <taxon>Streptophyta</taxon>
        <taxon>Embryophyta</taxon>
        <taxon>Tracheophyta</taxon>
        <taxon>Spermatophyta</taxon>
        <taxon>Magnoliopsida</taxon>
        <taxon>eudicotyledons</taxon>
        <taxon>Gunneridae</taxon>
        <taxon>Pentapetalae</taxon>
        <taxon>asterids</taxon>
        <taxon>lamiids</taxon>
        <taxon>Solanales</taxon>
        <taxon>Solanaceae</taxon>
        <taxon>Solanoideae</taxon>
        <taxon>Datureae</taxon>
        <taxon>Datura</taxon>
    </lineage>
</organism>
<dbReference type="EMBL" id="JACEIK010000834">
    <property type="protein sequence ID" value="MCD7462772.1"/>
    <property type="molecule type" value="Genomic_DNA"/>
</dbReference>
<dbReference type="Proteomes" id="UP000823775">
    <property type="component" value="Unassembled WGS sequence"/>
</dbReference>